<organism evidence="1 2">
    <name type="scientific">Pseudooceanicola atlanticus</name>
    <dbReference type="NCBI Taxonomy" id="1461694"/>
    <lineage>
        <taxon>Bacteria</taxon>
        <taxon>Pseudomonadati</taxon>
        <taxon>Pseudomonadota</taxon>
        <taxon>Alphaproteobacteria</taxon>
        <taxon>Rhodobacterales</taxon>
        <taxon>Paracoccaceae</taxon>
        <taxon>Pseudooceanicola</taxon>
    </lineage>
</organism>
<evidence type="ECO:0000313" key="2">
    <source>
        <dbReference type="Proteomes" id="UP000030004"/>
    </source>
</evidence>
<dbReference type="EMBL" id="AQQX01000002">
    <property type="protein sequence ID" value="KGM49876.1"/>
    <property type="molecule type" value="Genomic_DNA"/>
</dbReference>
<dbReference type="OrthoDB" id="7870971at2"/>
<gene>
    <name evidence="1" type="ORF">ATO9_07660</name>
</gene>
<dbReference type="Proteomes" id="UP000030004">
    <property type="component" value="Unassembled WGS sequence"/>
</dbReference>
<comment type="caution">
    <text evidence="1">The sequence shown here is derived from an EMBL/GenBank/DDBJ whole genome shotgun (WGS) entry which is preliminary data.</text>
</comment>
<protein>
    <recommendedName>
        <fullName evidence="3">Flagellar biosynthesis protein</fullName>
    </recommendedName>
</protein>
<proteinExistence type="predicted"/>
<accession>A0A0A0EG28</accession>
<dbReference type="eggNOG" id="COG1317">
    <property type="taxonomic scope" value="Bacteria"/>
</dbReference>
<name>A0A0A0EG28_9RHOB</name>
<dbReference type="RefSeq" id="WP_043747276.1">
    <property type="nucleotide sequence ID" value="NZ_AQQX01000002.1"/>
</dbReference>
<evidence type="ECO:0008006" key="3">
    <source>
        <dbReference type="Google" id="ProtNLM"/>
    </source>
</evidence>
<dbReference type="STRING" id="1461694.ATO9_07660"/>
<reference evidence="1 2" key="1">
    <citation type="journal article" date="2015" name="Antonie Van Leeuwenhoek">
        <title>Pseudooceanicola atlanticus gen. nov. sp. nov., isolated from surface seawater of the Atlantic Ocean and reclassification of Oceanicola batsensis, Oceanicola marinus, Oceanicola nitratireducens, Oceanicola nanhaiensis, Oceanicola antarcticus and Oceanicola flagellatus, as Pseudooceanicola batsensis comb. nov., Pseudooceanicola marinus comb. nov., Pseudooceanicola nitratireducens comb. nov., Pseudooceanicola nanhaiensis comb. nov., Pseudooceanicola antarcticus comb. nov., and Pseudooceanicola flagellatus comb. nov.</title>
        <authorList>
            <person name="Lai Q."/>
            <person name="Li G."/>
            <person name="Liu X."/>
            <person name="Du Y."/>
            <person name="Sun F."/>
            <person name="Shao Z."/>
        </authorList>
    </citation>
    <scope>NUCLEOTIDE SEQUENCE [LARGE SCALE GENOMIC DNA]</scope>
    <source>
        <strain evidence="1 2">22II-s11g</strain>
    </source>
</reference>
<evidence type="ECO:0000313" key="1">
    <source>
        <dbReference type="EMBL" id="KGM49876.1"/>
    </source>
</evidence>
<sequence>MSIAHLLDDFGSQPAQSAPSQAMAEEEVETLRLQSYEEGYKAGWEDAIKSQRDQSAHISDEFARNLQDLSFTYHEAHSQVMQAMTPLIQDIIDVVVPETVKETIGLRVVEQLSEMARRNGAHRVEIIVAPEDADKIRVLLDQDFGFPIEAMSDETLAEGQVFLRMAQEERQIDMEAVMSGIRQAVAGILQETERKMMHG</sequence>
<keyword evidence="2" id="KW-1185">Reference proteome</keyword>
<dbReference type="AlphaFoldDB" id="A0A0A0EG28"/>